<keyword evidence="3" id="KW-0645">Protease</keyword>
<evidence type="ECO:0000313" key="4">
    <source>
        <dbReference type="Proteomes" id="UP001214603"/>
    </source>
</evidence>
<dbReference type="InterPro" id="IPR050452">
    <property type="entry name" value="Metacaspase"/>
</dbReference>
<sequence>MVSGLMSTFKSATMNRNAADYTRQTRSSGADVIMLSGCKDSQTSADAMEAGKATGAMSWAFTTVLNQYSQLSYLQLLNATRDLLAAKYSQKPQMSASHPIDMNLLFVI</sequence>
<dbReference type="GO" id="GO:0004197">
    <property type="term" value="F:cysteine-type endopeptidase activity"/>
    <property type="evidence" value="ECO:0007669"/>
    <property type="project" value="InterPro"/>
</dbReference>
<name>A0AAF0DXK2_9BASI</name>
<dbReference type="InterPro" id="IPR011600">
    <property type="entry name" value="Pept_C14_caspase"/>
</dbReference>
<accession>A0AAF0DXK2</accession>
<proteinExistence type="inferred from homology"/>
<evidence type="ECO:0000256" key="1">
    <source>
        <dbReference type="ARBA" id="ARBA00009005"/>
    </source>
</evidence>
<dbReference type="GO" id="GO:0005737">
    <property type="term" value="C:cytoplasm"/>
    <property type="evidence" value="ECO:0007669"/>
    <property type="project" value="TreeGrafter"/>
</dbReference>
<dbReference type="AlphaFoldDB" id="A0AAF0DXK2"/>
<keyword evidence="3" id="KW-0378">Hydrolase</keyword>
<reference evidence="3" key="1">
    <citation type="submission" date="2023-03" db="EMBL/GenBank/DDBJ databases">
        <title>Mating type loci evolution in Malassezia.</title>
        <authorList>
            <person name="Coelho M.A."/>
        </authorList>
    </citation>
    <scope>NUCLEOTIDE SEQUENCE</scope>
    <source>
        <strain evidence="3">CBS 7876</strain>
    </source>
</reference>
<gene>
    <name evidence="3" type="primary">MCA1_2</name>
    <name evidence="3" type="ORF">MOBT1_000088</name>
</gene>
<evidence type="ECO:0000259" key="2">
    <source>
        <dbReference type="Pfam" id="PF00656"/>
    </source>
</evidence>
<dbReference type="Proteomes" id="UP001214603">
    <property type="component" value="Chromosome 1"/>
</dbReference>
<feature type="domain" description="Peptidase C14 caspase" evidence="2">
    <location>
        <begin position="18"/>
        <end position="99"/>
    </location>
</feature>
<evidence type="ECO:0000313" key="3">
    <source>
        <dbReference type="EMBL" id="WFD01425.1"/>
    </source>
</evidence>
<dbReference type="Gene3D" id="3.40.50.12660">
    <property type="match status" value="1"/>
</dbReference>
<dbReference type="GO" id="GO:0006508">
    <property type="term" value="P:proteolysis"/>
    <property type="evidence" value="ECO:0007669"/>
    <property type="project" value="UniProtKB-KW"/>
</dbReference>
<dbReference type="PANTHER" id="PTHR48104">
    <property type="entry name" value="METACASPASE-4"/>
    <property type="match status" value="1"/>
</dbReference>
<protein>
    <submittedName>
        <fullName evidence="3">Ca(2+)-dependent cysteine protease</fullName>
    </submittedName>
</protein>
<dbReference type="PANTHER" id="PTHR48104:SF30">
    <property type="entry name" value="METACASPASE-1"/>
    <property type="match status" value="1"/>
</dbReference>
<comment type="similarity">
    <text evidence="1">Belongs to the peptidase C14B family.</text>
</comment>
<dbReference type="Pfam" id="PF00656">
    <property type="entry name" value="Peptidase_C14"/>
    <property type="match status" value="1"/>
</dbReference>
<dbReference type="EMBL" id="CP119934">
    <property type="protein sequence ID" value="WFD01425.1"/>
    <property type="molecule type" value="Genomic_DNA"/>
</dbReference>
<keyword evidence="4" id="KW-1185">Reference proteome</keyword>
<organism evidence="3 4">
    <name type="scientific">Malassezia obtusa</name>
    <dbReference type="NCBI Taxonomy" id="76774"/>
    <lineage>
        <taxon>Eukaryota</taxon>
        <taxon>Fungi</taxon>
        <taxon>Dikarya</taxon>
        <taxon>Basidiomycota</taxon>
        <taxon>Ustilaginomycotina</taxon>
        <taxon>Malasseziomycetes</taxon>
        <taxon>Malasseziales</taxon>
        <taxon>Malasseziaceae</taxon>
        <taxon>Malassezia</taxon>
    </lineage>
</organism>